<dbReference type="Proteomes" id="UP001418222">
    <property type="component" value="Unassembled WGS sequence"/>
</dbReference>
<evidence type="ECO:0000313" key="2">
    <source>
        <dbReference type="Proteomes" id="UP001418222"/>
    </source>
</evidence>
<comment type="caution">
    <text evidence="1">The sequence shown here is derived from an EMBL/GenBank/DDBJ whole genome shotgun (WGS) entry which is preliminary data.</text>
</comment>
<evidence type="ECO:0000313" key="1">
    <source>
        <dbReference type="EMBL" id="KAK8914452.1"/>
    </source>
</evidence>
<sequence length="119" mass="13340">MGIYGSIVTIYMRLAQLTHLIMFTSYSPLPEQSSGVAVSQAFLSPSPAKQYLQRRKNRSQMTPDENTVSILPEIFLLLDAGKCSHLGGDPLGFKRRYVQDITYQLRLLRALLQPSSHLG</sequence>
<proteinExistence type="predicted"/>
<dbReference type="AlphaFoldDB" id="A0AAP0AU03"/>
<accession>A0AAP0AU03</accession>
<reference evidence="1 2" key="1">
    <citation type="journal article" date="2022" name="Nat. Plants">
        <title>Genomes of leafy and leafless Platanthera orchids illuminate the evolution of mycoheterotrophy.</title>
        <authorList>
            <person name="Li M.H."/>
            <person name="Liu K.W."/>
            <person name="Li Z."/>
            <person name="Lu H.C."/>
            <person name="Ye Q.L."/>
            <person name="Zhang D."/>
            <person name="Wang J.Y."/>
            <person name="Li Y.F."/>
            <person name="Zhong Z.M."/>
            <person name="Liu X."/>
            <person name="Yu X."/>
            <person name="Liu D.K."/>
            <person name="Tu X.D."/>
            <person name="Liu B."/>
            <person name="Hao Y."/>
            <person name="Liao X.Y."/>
            <person name="Jiang Y.T."/>
            <person name="Sun W.H."/>
            <person name="Chen J."/>
            <person name="Chen Y.Q."/>
            <person name="Ai Y."/>
            <person name="Zhai J.W."/>
            <person name="Wu S.S."/>
            <person name="Zhou Z."/>
            <person name="Hsiao Y.Y."/>
            <person name="Wu W.L."/>
            <person name="Chen Y.Y."/>
            <person name="Lin Y.F."/>
            <person name="Hsu J.L."/>
            <person name="Li C.Y."/>
            <person name="Wang Z.W."/>
            <person name="Zhao X."/>
            <person name="Zhong W.Y."/>
            <person name="Ma X.K."/>
            <person name="Ma L."/>
            <person name="Huang J."/>
            <person name="Chen G.Z."/>
            <person name="Huang M.Z."/>
            <person name="Huang L."/>
            <person name="Peng D.H."/>
            <person name="Luo Y.B."/>
            <person name="Zou S.Q."/>
            <person name="Chen S.P."/>
            <person name="Lan S."/>
            <person name="Tsai W.C."/>
            <person name="Van de Peer Y."/>
            <person name="Liu Z.J."/>
        </authorList>
    </citation>
    <scope>NUCLEOTIDE SEQUENCE [LARGE SCALE GENOMIC DNA]</scope>
    <source>
        <strain evidence="1">Lor287</strain>
    </source>
</reference>
<dbReference type="EMBL" id="JBBWWQ010000021">
    <property type="protein sequence ID" value="KAK8914452.1"/>
    <property type="molecule type" value="Genomic_DNA"/>
</dbReference>
<gene>
    <name evidence="1" type="ORF">KSP39_PZI023438</name>
</gene>
<protein>
    <submittedName>
        <fullName evidence="1">Uncharacterized protein</fullName>
    </submittedName>
</protein>
<organism evidence="1 2">
    <name type="scientific">Platanthera zijinensis</name>
    <dbReference type="NCBI Taxonomy" id="2320716"/>
    <lineage>
        <taxon>Eukaryota</taxon>
        <taxon>Viridiplantae</taxon>
        <taxon>Streptophyta</taxon>
        <taxon>Embryophyta</taxon>
        <taxon>Tracheophyta</taxon>
        <taxon>Spermatophyta</taxon>
        <taxon>Magnoliopsida</taxon>
        <taxon>Liliopsida</taxon>
        <taxon>Asparagales</taxon>
        <taxon>Orchidaceae</taxon>
        <taxon>Orchidoideae</taxon>
        <taxon>Orchideae</taxon>
        <taxon>Orchidinae</taxon>
        <taxon>Platanthera</taxon>
    </lineage>
</organism>
<name>A0AAP0AU03_9ASPA</name>
<keyword evidence="2" id="KW-1185">Reference proteome</keyword>